<organism evidence="2 3">
    <name type="scientific">Amphimedon queenslandica</name>
    <name type="common">Sponge</name>
    <dbReference type="NCBI Taxonomy" id="400682"/>
    <lineage>
        <taxon>Eukaryota</taxon>
        <taxon>Metazoa</taxon>
        <taxon>Porifera</taxon>
        <taxon>Demospongiae</taxon>
        <taxon>Heteroscleromorpha</taxon>
        <taxon>Haplosclerida</taxon>
        <taxon>Niphatidae</taxon>
        <taxon>Amphimedon</taxon>
    </lineage>
</organism>
<dbReference type="KEGG" id="aqu:109581494"/>
<protein>
    <submittedName>
        <fullName evidence="2">Uncharacterized protein</fullName>
    </submittedName>
</protein>
<accession>A0AAN0J391</accession>
<feature type="signal peptide" evidence="1">
    <location>
        <begin position="1"/>
        <end position="21"/>
    </location>
</feature>
<keyword evidence="1" id="KW-0732">Signal</keyword>
<reference evidence="2" key="2">
    <citation type="submission" date="2024-06" db="UniProtKB">
        <authorList>
            <consortium name="EnsemblMetazoa"/>
        </authorList>
    </citation>
    <scope>IDENTIFICATION</scope>
</reference>
<proteinExistence type="predicted"/>
<dbReference type="Proteomes" id="UP000007879">
    <property type="component" value="Unassembled WGS sequence"/>
</dbReference>
<evidence type="ECO:0000313" key="3">
    <source>
        <dbReference type="Proteomes" id="UP000007879"/>
    </source>
</evidence>
<evidence type="ECO:0000256" key="1">
    <source>
        <dbReference type="SAM" id="SignalP"/>
    </source>
</evidence>
<evidence type="ECO:0000313" key="2">
    <source>
        <dbReference type="EnsemblMetazoa" id="XP_019851203.1"/>
    </source>
</evidence>
<dbReference type="AlphaFoldDB" id="A0AAN0J391"/>
<sequence length="232" mass="25118">MKVDTVCCLFVVAVISQGAVANSLQKSLLVKFSKEHDTRQDDDFKCFTAFNDSLPQSCNISALLDLDPTSDLSDAQLAEINQAYSRHCISSCLDPLVTLYRCLNTANNVSSATINFQSEFLQNGVCGQESGDYCLVLIARQNRTNSAVFDQIDDACYFNFGIVCNSTTSARCLNSLTRTASLIGCCARPYIGSGIDSCPGVNADPSCNSPANKVYPLATLSFIAVILLTFFF</sequence>
<keyword evidence="3" id="KW-1185">Reference proteome</keyword>
<feature type="chain" id="PRO_5042929150" evidence="1">
    <location>
        <begin position="22"/>
        <end position="232"/>
    </location>
</feature>
<dbReference type="EnsemblMetazoa" id="XM_019995644.1">
    <property type="protein sequence ID" value="XP_019851203.1"/>
    <property type="gene ID" value="LOC109581494"/>
</dbReference>
<dbReference type="GeneID" id="109581494"/>
<name>A0AAN0J391_AMPQE</name>
<dbReference type="RefSeq" id="XP_019851203.1">
    <property type="nucleotide sequence ID" value="XM_019995644.1"/>
</dbReference>
<reference evidence="3" key="1">
    <citation type="journal article" date="2010" name="Nature">
        <title>The Amphimedon queenslandica genome and the evolution of animal complexity.</title>
        <authorList>
            <person name="Srivastava M."/>
            <person name="Simakov O."/>
            <person name="Chapman J."/>
            <person name="Fahey B."/>
            <person name="Gauthier M.E."/>
            <person name="Mitros T."/>
            <person name="Richards G.S."/>
            <person name="Conaco C."/>
            <person name="Dacre M."/>
            <person name="Hellsten U."/>
            <person name="Larroux C."/>
            <person name="Putnam N.H."/>
            <person name="Stanke M."/>
            <person name="Adamska M."/>
            <person name="Darling A."/>
            <person name="Degnan S.M."/>
            <person name="Oakley T.H."/>
            <person name="Plachetzki D.C."/>
            <person name="Zhai Y."/>
            <person name="Adamski M."/>
            <person name="Calcino A."/>
            <person name="Cummins S.F."/>
            <person name="Goodstein D.M."/>
            <person name="Harris C."/>
            <person name="Jackson D.J."/>
            <person name="Leys S.P."/>
            <person name="Shu S."/>
            <person name="Woodcroft B.J."/>
            <person name="Vervoort M."/>
            <person name="Kosik K.S."/>
            <person name="Manning G."/>
            <person name="Degnan B.M."/>
            <person name="Rokhsar D.S."/>
        </authorList>
    </citation>
    <scope>NUCLEOTIDE SEQUENCE [LARGE SCALE GENOMIC DNA]</scope>
</reference>